<name>A0ACC0BB30_CATRO</name>
<gene>
    <name evidence="1" type="ORF">M9H77_19727</name>
</gene>
<evidence type="ECO:0000313" key="1">
    <source>
        <dbReference type="EMBL" id="KAI5669874.1"/>
    </source>
</evidence>
<reference evidence="2" key="1">
    <citation type="journal article" date="2023" name="Nat. Plants">
        <title>Single-cell RNA sequencing provides a high-resolution roadmap for understanding the multicellular compartmentation of specialized metabolism.</title>
        <authorList>
            <person name="Sun S."/>
            <person name="Shen X."/>
            <person name="Li Y."/>
            <person name="Li Y."/>
            <person name="Wang S."/>
            <person name="Li R."/>
            <person name="Zhang H."/>
            <person name="Shen G."/>
            <person name="Guo B."/>
            <person name="Wei J."/>
            <person name="Xu J."/>
            <person name="St-Pierre B."/>
            <person name="Chen S."/>
            <person name="Sun C."/>
        </authorList>
    </citation>
    <scope>NUCLEOTIDE SEQUENCE [LARGE SCALE GENOMIC DNA]</scope>
</reference>
<organism evidence="1 2">
    <name type="scientific">Catharanthus roseus</name>
    <name type="common">Madagascar periwinkle</name>
    <name type="synonym">Vinca rosea</name>
    <dbReference type="NCBI Taxonomy" id="4058"/>
    <lineage>
        <taxon>Eukaryota</taxon>
        <taxon>Viridiplantae</taxon>
        <taxon>Streptophyta</taxon>
        <taxon>Embryophyta</taxon>
        <taxon>Tracheophyta</taxon>
        <taxon>Spermatophyta</taxon>
        <taxon>Magnoliopsida</taxon>
        <taxon>eudicotyledons</taxon>
        <taxon>Gunneridae</taxon>
        <taxon>Pentapetalae</taxon>
        <taxon>asterids</taxon>
        <taxon>lamiids</taxon>
        <taxon>Gentianales</taxon>
        <taxon>Apocynaceae</taxon>
        <taxon>Rauvolfioideae</taxon>
        <taxon>Vinceae</taxon>
        <taxon>Catharanthinae</taxon>
        <taxon>Catharanthus</taxon>
    </lineage>
</organism>
<proteinExistence type="predicted"/>
<keyword evidence="2" id="KW-1185">Reference proteome</keyword>
<protein>
    <submittedName>
        <fullName evidence="1">Uncharacterized protein</fullName>
    </submittedName>
</protein>
<dbReference type="EMBL" id="CM044704">
    <property type="protein sequence ID" value="KAI5669874.1"/>
    <property type="molecule type" value="Genomic_DNA"/>
</dbReference>
<accession>A0ACC0BB30</accession>
<dbReference type="Proteomes" id="UP001060085">
    <property type="component" value="Linkage Group LG04"/>
</dbReference>
<sequence>MGFFKITRHAIRNPVAAVVSRIINATANHHRQPPLLLYLLTHSTPLLQIPNKRFSTLLKNMDPTGTVVFSTVGRSKYGFDIFSVKLPFDFNETDRVTEKRLTDGVSINFNGQFVDEEETIVYISERSGSPRVYLTRPGLEKPEQLPSPPESLFHDRPVIKDRGLYFISAHEEPDKPFKSWSALYFTQLDNKKIVRLTPPGFVDYSPSVSQSGKFIAVASYGSQPWGGEFHDMQSDIVVFRESDPSTRTTVCQHGGWPTWSGDSTIYFHRQADDGWWSIFRVDLPENFELSEAPYLPIRVTPPGLHCFTPAAMPNSQKLAVATRRRGRAHRQIEIIDTESKKFYPVTELLNPGFHCYNPFFSPNSTFLGYHRFRGESTPGDSIIPHLEPVGSPIKGLKLRRLNGQFPSFSPSGDLIAFNHDFESSSGLKIIKSDGSKRWSLFKNRIAFYVSWSPAEKNVIFTSIGPIFETSKATVQIARVSFDSGNLTDDRDEIPVNIKILTNEDTGNNAFPSCSPDGKFIVFRSGRSGHKNLYIMDAVNGEFNSGSIRRLTEGPWTDTMPSWSPDGKLIAFSSNMHNPDNLEAFSIYVIKPDGSGLRRIHISGLEGSENRERLNHVCWSVDCQWLLFASNLGGVTAEPVSLPNQFQPYGDLYIVRIDGSGLRRLTWNGYENGTPAWHPAGGDVDSELENLCLKNEVEVGDKLKGDFIEPLWLVTL</sequence>
<evidence type="ECO:0000313" key="2">
    <source>
        <dbReference type="Proteomes" id="UP001060085"/>
    </source>
</evidence>
<comment type="caution">
    <text evidence="1">The sequence shown here is derived from an EMBL/GenBank/DDBJ whole genome shotgun (WGS) entry which is preliminary data.</text>
</comment>